<dbReference type="InterPro" id="IPR005064">
    <property type="entry name" value="BUG"/>
</dbReference>
<dbReference type="AlphaFoldDB" id="A0A3P4B394"/>
<dbReference type="RefSeq" id="WP_124079528.1">
    <property type="nucleotide sequence ID" value="NZ_UWPJ01000017.1"/>
</dbReference>
<protein>
    <submittedName>
        <fullName evidence="2">Tripartite tricarboxylate transporter family receptor</fullName>
    </submittedName>
</protein>
<dbReference type="PIRSF" id="PIRSF017082">
    <property type="entry name" value="YflP"/>
    <property type="match status" value="1"/>
</dbReference>
<evidence type="ECO:0000313" key="2">
    <source>
        <dbReference type="EMBL" id="VCU70006.1"/>
    </source>
</evidence>
<keyword evidence="2" id="KW-0675">Receptor</keyword>
<evidence type="ECO:0000256" key="1">
    <source>
        <dbReference type="ARBA" id="ARBA00006987"/>
    </source>
</evidence>
<dbReference type="Proteomes" id="UP000277294">
    <property type="component" value="Unassembled WGS sequence"/>
</dbReference>
<dbReference type="CDD" id="cd13578">
    <property type="entry name" value="PBP2_Bug27"/>
    <property type="match status" value="1"/>
</dbReference>
<accession>A0A3P4B394</accession>
<reference evidence="2 3" key="1">
    <citation type="submission" date="2018-10" db="EMBL/GenBank/DDBJ databases">
        <authorList>
            <person name="Criscuolo A."/>
        </authorList>
    </citation>
    <scope>NUCLEOTIDE SEQUENCE [LARGE SCALE GENOMIC DNA]</scope>
    <source>
        <strain evidence="2">DnA1</strain>
    </source>
</reference>
<dbReference type="OrthoDB" id="8958206at2"/>
<organism evidence="2 3">
    <name type="scientific">Pigmentiphaga humi</name>
    <dbReference type="NCBI Taxonomy" id="2478468"/>
    <lineage>
        <taxon>Bacteria</taxon>
        <taxon>Pseudomonadati</taxon>
        <taxon>Pseudomonadota</taxon>
        <taxon>Betaproteobacteria</taxon>
        <taxon>Burkholderiales</taxon>
        <taxon>Alcaligenaceae</taxon>
        <taxon>Pigmentiphaga</taxon>
    </lineage>
</organism>
<sequence length="345" mass="36543">MEHTRQPALGVRRPASLRAGRRAWLSAGAAALGLACAAPAWSQAPYPARPVRIVVPYAPGGGVDVVARGLADGLGQKWGKPVIVENKVGAASIIGADAVAKAAPDGHTLLVTSESTITSNPYLYDKLPYDALRDLAPVSQLVSLPQMVLVHPSVKAGSIDELVALAKARPDSLNYASMGGGSLPHLFFEGLKTRAGVQMTQVPYKGIMPAVTALLAGEVQLAMVGTAIAEPHIRAGKMKPIAVARGKRLESEPNVPTLREAGYADIDPRESWFGLFVTGGTPDAVVQKLYADVAQVTADPEFRQRFVTAKGFDPVFSSPREFAAAIQDEMRQKERLIRLTGAKAD</sequence>
<dbReference type="Gene3D" id="3.40.190.150">
    <property type="entry name" value="Bordetella uptake gene, domain 1"/>
    <property type="match status" value="1"/>
</dbReference>
<dbReference type="InterPro" id="IPR042100">
    <property type="entry name" value="Bug_dom1"/>
</dbReference>
<proteinExistence type="inferred from homology"/>
<dbReference type="SUPFAM" id="SSF53850">
    <property type="entry name" value="Periplasmic binding protein-like II"/>
    <property type="match status" value="1"/>
</dbReference>
<dbReference type="Pfam" id="PF03401">
    <property type="entry name" value="TctC"/>
    <property type="match status" value="1"/>
</dbReference>
<gene>
    <name evidence="2" type="ORF">PIGHUM_02073</name>
</gene>
<dbReference type="Gene3D" id="3.40.190.10">
    <property type="entry name" value="Periplasmic binding protein-like II"/>
    <property type="match status" value="1"/>
</dbReference>
<dbReference type="PANTHER" id="PTHR42928:SF5">
    <property type="entry name" value="BLR1237 PROTEIN"/>
    <property type="match status" value="1"/>
</dbReference>
<dbReference type="EMBL" id="UWPJ01000017">
    <property type="protein sequence ID" value="VCU70006.1"/>
    <property type="molecule type" value="Genomic_DNA"/>
</dbReference>
<name>A0A3P4B394_9BURK</name>
<evidence type="ECO:0000313" key="3">
    <source>
        <dbReference type="Proteomes" id="UP000277294"/>
    </source>
</evidence>
<comment type="similarity">
    <text evidence="1">Belongs to the UPF0065 (bug) family.</text>
</comment>
<dbReference type="PANTHER" id="PTHR42928">
    <property type="entry name" value="TRICARBOXYLATE-BINDING PROTEIN"/>
    <property type="match status" value="1"/>
</dbReference>
<keyword evidence="3" id="KW-1185">Reference proteome</keyword>